<comment type="caution">
    <text evidence="1">The sequence shown here is derived from an EMBL/GenBank/DDBJ whole genome shotgun (WGS) entry which is preliminary data.</text>
</comment>
<dbReference type="EMBL" id="JAVRAA010000007">
    <property type="protein sequence ID" value="MDT0338221.1"/>
    <property type="molecule type" value="Genomic_DNA"/>
</dbReference>
<protein>
    <submittedName>
        <fullName evidence="1">Uncharacterized protein</fullName>
    </submittedName>
</protein>
<evidence type="ECO:0000313" key="1">
    <source>
        <dbReference type="EMBL" id="MDT0338221.1"/>
    </source>
</evidence>
<name>A0AAE4GBB9_9BURK</name>
<accession>A0AAE4GBB9</accession>
<organism evidence="1">
    <name type="scientific">Herbaspirillum huttiense subsp. nephrolepidis</name>
    <dbReference type="NCBI Taxonomy" id="3075126"/>
    <lineage>
        <taxon>Bacteria</taxon>
        <taxon>Pseudomonadati</taxon>
        <taxon>Pseudomonadota</taxon>
        <taxon>Betaproteobacteria</taxon>
        <taxon>Burkholderiales</taxon>
        <taxon>Oxalobacteraceae</taxon>
        <taxon>Herbaspirillum</taxon>
    </lineage>
</organism>
<proteinExistence type="predicted"/>
<dbReference type="AlphaFoldDB" id="A0AAE4GBB9"/>
<reference evidence="1" key="1">
    <citation type="submission" date="2023-02" db="EMBL/GenBank/DDBJ databases">
        <title>Description of Herbaspirillum huttiense subsp. nephrolepsisexaltata and Herbaspirillum huttiense subsp. lycopersicon.</title>
        <authorList>
            <person name="Poudel M."/>
            <person name="Sharma A."/>
            <person name="Goss E."/>
            <person name="Tapia J.H."/>
            <person name="Harmon C.M."/>
            <person name="Jones J.B."/>
        </authorList>
    </citation>
    <scope>NUCLEOTIDE SEQUENCE</scope>
    <source>
        <strain evidence="1">NC40101</strain>
    </source>
</reference>
<dbReference type="RefSeq" id="WP_310837719.1">
    <property type="nucleotide sequence ID" value="NZ_JAVLSM010000008.1"/>
</dbReference>
<sequence length="190" mass="20788">MTVDAVSPGAGRVTASVSPSAIRGQVAADAVPAVDAGREHVSDSMRVAISREGRLKSRESELKEHSTAASVTDWYAIPVWYADYLPESVPVGTSALEMDRINARFNVLSEGEQQQYFPALSRHLLQMMSDFGIQDGKPAFDAFIADPVSSAFFRQEYERRLAADPVMMKLLAKIGMAPNPYAHRIQGEKS</sequence>
<gene>
    <name evidence="1" type="ORF">RJN63_15360</name>
</gene>